<protein>
    <recommendedName>
        <fullName evidence="6">7,8-dihydroneopterin aldolase</fullName>
        <ecNumber evidence="6">4.1.2.25</ecNumber>
    </recommendedName>
</protein>
<evidence type="ECO:0000256" key="3">
    <source>
        <dbReference type="ARBA" id="ARBA00005708"/>
    </source>
</evidence>
<evidence type="ECO:0000259" key="8">
    <source>
        <dbReference type="SMART" id="SM00905"/>
    </source>
</evidence>
<dbReference type="NCBIfam" id="TIGR00526">
    <property type="entry name" value="folB_dom"/>
    <property type="match status" value="1"/>
</dbReference>
<keyword evidence="10" id="KW-1185">Reference proteome</keyword>
<dbReference type="NCBIfam" id="TIGR00525">
    <property type="entry name" value="folB"/>
    <property type="match status" value="1"/>
</dbReference>
<name>A0ABN3NDZ0_STRLO</name>
<evidence type="ECO:0000256" key="6">
    <source>
        <dbReference type="RuleBase" id="RU362079"/>
    </source>
</evidence>
<evidence type="ECO:0000256" key="2">
    <source>
        <dbReference type="ARBA" id="ARBA00005013"/>
    </source>
</evidence>
<dbReference type="InterPro" id="IPR006157">
    <property type="entry name" value="FolB_dom"/>
</dbReference>
<dbReference type="EC" id="4.1.2.25" evidence="6"/>
<comment type="caution">
    <text evidence="9">The sequence shown here is derived from an EMBL/GenBank/DDBJ whole genome shotgun (WGS) entry which is preliminary data.</text>
</comment>
<reference evidence="9 10" key="1">
    <citation type="journal article" date="2019" name="Int. J. Syst. Evol. Microbiol.">
        <title>The Global Catalogue of Microorganisms (GCM) 10K type strain sequencing project: providing services to taxonomists for standard genome sequencing and annotation.</title>
        <authorList>
            <consortium name="The Broad Institute Genomics Platform"/>
            <consortium name="The Broad Institute Genome Sequencing Center for Infectious Disease"/>
            <person name="Wu L."/>
            <person name="Ma J."/>
        </authorList>
    </citation>
    <scope>NUCLEOTIDE SEQUENCE [LARGE SCALE GENOMIC DNA]</scope>
    <source>
        <strain evidence="9 10">JCM 4395</strain>
    </source>
</reference>
<organism evidence="9 10">
    <name type="scientific">Streptomyces longisporus</name>
    <dbReference type="NCBI Taxonomy" id="1948"/>
    <lineage>
        <taxon>Bacteria</taxon>
        <taxon>Bacillati</taxon>
        <taxon>Actinomycetota</taxon>
        <taxon>Actinomycetes</taxon>
        <taxon>Kitasatosporales</taxon>
        <taxon>Streptomycetaceae</taxon>
        <taxon>Streptomyces</taxon>
    </lineage>
</organism>
<comment type="catalytic activity">
    <reaction evidence="1 6">
        <text>7,8-dihydroneopterin = 6-hydroxymethyl-7,8-dihydropterin + glycolaldehyde</text>
        <dbReference type="Rhea" id="RHEA:10540"/>
        <dbReference type="ChEBI" id="CHEBI:17001"/>
        <dbReference type="ChEBI" id="CHEBI:17071"/>
        <dbReference type="ChEBI" id="CHEBI:44841"/>
        <dbReference type="EC" id="4.1.2.25"/>
    </reaction>
</comment>
<keyword evidence="5 6" id="KW-0456">Lyase</keyword>
<dbReference type="Proteomes" id="UP001501777">
    <property type="component" value="Unassembled WGS sequence"/>
</dbReference>
<evidence type="ECO:0000256" key="7">
    <source>
        <dbReference type="SAM" id="MobiDB-lite"/>
    </source>
</evidence>
<dbReference type="EMBL" id="BAAASG010000027">
    <property type="protein sequence ID" value="GAA2519623.1"/>
    <property type="molecule type" value="Genomic_DNA"/>
</dbReference>
<dbReference type="Gene3D" id="3.30.1130.10">
    <property type="match status" value="1"/>
</dbReference>
<evidence type="ECO:0000313" key="10">
    <source>
        <dbReference type="Proteomes" id="UP001501777"/>
    </source>
</evidence>
<sequence length="177" mass="18931">MSRRVPQGKHAMNPPGPGTGHAPVARPCQCPQVDSFEAGVPPAHGIDRPSPTIAGVIRVDRVALRGLKARGHHGVFPKEREEGQTFIVDLVLGLDTRPAAADDDLAKTVHYGIVAEEVVAVVEGEPVDLIETLAERIAQACLKHDGVQEVEVCVHKPDAPITVPFDDVTVTITRSRV</sequence>
<dbReference type="PANTHER" id="PTHR42844">
    <property type="entry name" value="DIHYDRONEOPTERIN ALDOLASE 1-RELATED"/>
    <property type="match status" value="1"/>
</dbReference>
<comment type="similarity">
    <text evidence="3 6">Belongs to the DHNA family.</text>
</comment>
<accession>A0ABN3NDZ0</accession>
<feature type="domain" description="Dihydroneopterin aldolase/epimerase" evidence="8">
    <location>
        <begin position="62"/>
        <end position="174"/>
    </location>
</feature>
<keyword evidence="4 6" id="KW-0289">Folate biosynthesis</keyword>
<feature type="region of interest" description="Disordered" evidence="7">
    <location>
        <begin position="1"/>
        <end position="28"/>
    </location>
</feature>
<evidence type="ECO:0000256" key="4">
    <source>
        <dbReference type="ARBA" id="ARBA00022909"/>
    </source>
</evidence>
<comment type="pathway">
    <text evidence="2 6">Cofactor biosynthesis; tetrahydrofolate biosynthesis; 2-amino-4-hydroxy-6-hydroxymethyl-7,8-dihydropteridine diphosphate from 7,8-dihydroneopterin triphosphate: step 3/4.</text>
</comment>
<proteinExistence type="inferred from homology"/>
<dbReference type="PANTHER" id="PTHR42844:SF1">
    <property type="entry name" value="DIHYDRONEOPTERIN ALDOLASE 1-RELATED"/>
    <property type="match status" value="1"/>
</dbReference>
<gene>
    <name evidence="9" type="ORF">GCM10010276_82100</name>
</gene>
<evidence type="ECO:0000256" key="1">
    <source>
        <dbReference type="ARBA" id="ARBA00001353"/>
    </source>
</evidence>
<dbReference type="SMART" id="SM00905">
    <property type="entry name" value="FolB"/>
    <property type="match status" value="1"/>
</dbReference>
<dbReference type="InterPro" id="IPR006156">
    <property type="entry name" value="Dihydroneopterin_aldolase"/>
</dbReference>
<dbReference type="InterPro" id="IPR043133">
    <property type="entry name" value="GTP-CH-I_C/QueF"/>
</dbReference>
<dbReference type="SUPFAM" id="SSF55620">
    <property type="entry name" value="Tetrahydrobiopterin biosynthesis enzymes-like"/>
    <property type="match status" value="1"/>
</dbReference>
<dbReference type="Pfam" id="PF02152">
    <property type="entry name" value="FolB"/>
    <property type="match status" value="1"/>
</dbReference>
<dbReference type="CDD" id="cd00534">
    <property type="entry name" value="DHNA_DHNTPE"/>
    <property type="match status" value="1"/>
</dbReference>
<evidence type="ECO:0000256" key="5">
    <source>
        <dbReference type="ARBA" id="ARBA00023239"/>
    </source>
</evidence>
<comment type="function">
    <text evidence="6">Catalyzes the conversion of 7,8-dihydroneopterin to 6-hydroxymethyl-7,8-dihydropterin.</text>
</comment>
<evidence type="ECO:0000313" key="9">
    <source>
        <dbReference type="EMBL" id="GAA2519623.1"/>
    </source>
</evidence>